<sequence length="451" mass="50492">MLGVTRNDLVNESCGCPRNESVSVEDCRGYNTSSNSSSSSKATAQKQCGLIFYLRKYKGLSMLDAAYERDNLSAEIGSYMCSDSTSSCFRLPIDSVVRHALILCVFDYIFVHLMRYVLHRTAAMFDAGVTTTRSQRDLALGYTVSKDVSAIVSDITGHVPGILEHDTDDIETITHGKRNSVLNCYDTPYAKTNFMWKEYADQAYSTHAQFPHAPLPDRAVRAYGDNVPPAGTLNACAKYALPRDDYRIFVPEFWRHLLFSSVYSLVFNGVSLQRLELKQSNFHVDNKFVLTAGLQDMTGTNGYISWTSLPHFLYANRSLAEKYNMAPRKDEHMSFVDIEPITGTVWRRTVRYQRNVAVKSGHVSVGRPVPPWTQGLDRPMPVYWVDSSRRFNEDGLADYKHRIDRLLKAACGGVIGFSIVSVFVFIFAALIGVFTVPGSRVAPTDADSLPL</sequence>
<protein>
    <submittedName>
        <fullName evidence="8">Uncharacterized protein</fullName>
    </submittedName>
</protein>
<feature type="transmembrane region" description="Helical" evidence="7">
    <location>
        <begin position="409"/>
        <end position="434"/>
    </location>
</feature>
<dbReference type="PANTHER" id="PTHR11923:SF51">
    <property type="entry name" value="LYSOSOME MEMBRANE PROTEIN 2"/>
    <property type="match status" value="1"/>
</dbReference>
<evidence type="ECO:0000256" key="2">
    <source>
        <dbReference type="ARBA" id="ARBA00010532"/>
    </source>
</evidence>
<dbReference type="Proteomes" id="UP001209878">
    <property type="component" value="Unassembled WGS sequence"/>
</dbReference>
<comment type="similarity">
    <text evidence="2">Belongs to the CD36 family.</text>
</comment>
<gene>
    <name evidence="8" type="ORF">NP493_1070g00018</name>
</gene>
<reference evidence="8" key="1">
    <citation type="journal article" date="2023" name="Mol. Biol. Evol.">
        <title>Third-Generation Sequencing Reveals the Adaptive Role of the Epigenome in Three Deep-Sea Polychaetes.</title>
        <authorList>
            <person name="Perez M."/>
            <person name="Aroh O."/>
            <person name="Sun Y."/>
            <person name="Lan Y."/>
            <person name="Juniper S.K."/>
            <person name="Young C.R."/>
            <person name="Angers B."/>
            <person name="Qian P.Y."/>
        </authorList>
    </citation>
    <scope>NUCLEOTIDE SEQUENCE</scope>
    <source>
        <strain evidence="8">R07B-5</strain>
    </source>
</reference>
<dbReference type="PANTHER" id="PTHR11923">
    <property type="entry name" value="SCAVENGER RECEPTOR CLASS B TYPE-1 SR-B1"/>
    <property type="match status" value="1"/>
</dbReference>
<organism evidence="8 9">
    <name type="scientific">Ridgeia piscesae</name>
    <name type="common">Tubeworm</name>
    <dbReference type="NCBI Taxonomy" id="27915"/>
    <lineage>
        <taxon>Eukaryota</taxon>
        <taxon>Metazoa</taxon>
        <taxon>Spiralia</taxon>
        <taxon>Lophotrochozoa</taxon>
        <taxon>Annelida</taxon>
        <taxon>Polychaeta</taxon>
        <taxon>Sedentaria</taxon>
        <taxon>Canalipalpata</taxon>
        <taxon>Sabellida</taxon>
        <taxon>Siboglinidae</taxon>
        <taxon>Ridgeia</taxon>
    </lineage>
</organism>
<keyword evidence="3 7" id="KW-0812">Transmembrane</keyword>
<evidence type="ECO:0000256" key="3">
    <source>
        <dbReference type="ARBA" id="ARBA00022692"/>
    </source>
</evidence>
<keyword evidence="4 7" id="KW-1133">Transmembrane helix</keyword>
<keyword evidence="6" id="KW-0325">Glycoprotein</keyword>
<dbReference type="InterPro" id="IPR002159">
    <property type="entry name" value="CD36_fam"/>
</dbReference>
<dbReference type="EMBL" id="JAODUO010001068">
    <property type="protein sequence ID" value="KAK2171414.1"/>
    <property type="molecule type" value="Genomic_DNA"/>
</dbReference>
<dbReference type="GO" id="GO:0016020">
    <property type="term" value="C:membrane"/>
    <property type="evidence" value="ECO:0007669"/>
    <property type="project" value="UniProtKB-SubCell"/>
</dbReference>
<evidence type="ECO:0000256" key="4">
    <source>
        <dbReference type="ARBA" id="ARBA00022989"/>
    </source>
</evidence>
<evidence type="ECO:0000256" key="7">
    <source>
        <dbReference type="SAM" id="Phobius"/>
    </source>
</evidence>
<dbReference type="AlphaFoldDB" id="A0AAD9NLC9"/>
<evidence type="ECO:0000256" key="5">
    <source>
        <dbReference type="ARBA" id="ARBA00023136"/>
    </source>
</evidence>
<dbReference type="GO" id="GO:0005044">
    <property type="term" value="F:scavenger receptor activity"/>
    <property type="evidence" value="ECO:0007669"/>
    <property type="project" value="TreeGrafter"/>
</dbReference>
<keyword evidence="5 7" id="KW-0472">Membrane</keyword>
<comment type="subcellular location">
    <subcellularLocation>
        <location evidence="1">Membrane</location>
    </subcellularLocation>
</comment>
<evidence type="ECO:0000313" key="9">
    <source>
        <dbReference type="Proteomes" id="UP001209878"/>
    </source>
</evidence>
<accession>A0AAD9NLC9</accession>
<dbReference type="Pfam" id="PF01130">
    <property type="entry name" value="CD36"/>
    <property type="match status" value="1"/>
</dbReference>
<evidence type="ECO:0000256" key="1">
    <source>
        <dbReference type="ARBA" id="ARBA00004370"/>
    </source>
</evidence>
<comment type="caution">
    <text evidence="8">The sequence shown here is derived from an EMBL/GenBank/DDBJ whole genome shotgun (WGS) entry which is preliminary data.</text>
</comment>
<evidence type="ECO:0000256" key="6">
    <source>
        <dbReference type="ARBA" id="ARBA00023180"/>
    </source>
</evidence>
<name>A0AAD9NLC9_RIDPI</name>
<keyword evidence="9" id="KW-1185">Reference proteome</keyword>
<proteinExistence type="inferred from homology"/>
<evidence type="ECO:0000313" key="8">
    <source>
        <dbReference type="EMBL" id="KAK2171414.1"/>
    </source>
</evidence>
<dbReference type="GO" id="GO:0005737">
    <property type="term" value="C:cytoplasm"/>
    <property type="evidence" value="ECO:0007669"/>
    <property type="project" value="TreeGrafter"/>
</dbReference>